<dbReference type="PROSITE" id="PS00624">
    <property type="entry name" value="GMC_OXRED_2"/>
    <property type="match status" value="1"/>
</dbReference>
<dbReference type="Proteomes" id="UP001446871">
    <property type="component" value="Unassembled WGS sequence"/>
</dbReference>
<dbReference type="EMBL" id="JAQQWM010000009">
    <property type="protein sequence ID" value="KAK8046373.1"/>
    <property type="molecule type" value="Genomic_DNA"/>
</dbReference>
<dbReference type="PIRSF" id="PIRSF000137">
    <property type="entry name" value="Alcohol_oxidase"/>
    <property type="match status" value="1"/>
</dbReference>
<evidence type="ECO:0000313" key="3">
    <source>
        <dbReference type="EMBL" id="KAK8046373.1"/>
    </source>
</evidence>
<organism evidence="3 4">
    <name type="scientific">Apiospora saccharicola</name>
    <dbReference type="NCBI Taxonomy" id="335842"/>
    <lineage>
        <taxon>Eukaryota</taxon>
        <taxon>Fungi</taxon>
        <taxon>Dikarya</taxon>
        <taxon>Ascomycota</taxon>
        <taxon>Pezizomycotina</taxon>
        <taxon>Sordariomycetes</taxon>
        <taxon>Xylariomycetidae</taxon>
        <taxon>Amphisphaeriales</taxon>
        <taxon>Apiosporaceae</taxon>
        <taxon>Apiospora</taxon>
    </lineage>
</organism>
<name>A0ABR1TIB8_9PEZI</name>
<keyword evidence="4" id="KW-1185">Reference proteome</keyword>
<dbReference type="InterPro" id="IPR007867">
    <property type="entry name" value="GMC_OxRtase_C"/>
</dbReference>
<dbReference type="Gene3D" id="3.30.560.10">
    <property type="entry name" value="Glucose Oxidase, domain 3"/>
    <property type="match status" value="1"/>
</dbReference>
<protein>
    <recommendedName>
        <fullName evidence="2">Glucose-methanol-choline oxidoreductase N-terminal domain-containing protein</fullName>
    </recommendedName>
</protein>
<accession>A0ABR1TIB8</accession>
<evidence type="ECO:0000313" key="4">
    <source>
        <dbReference type="Proteomes" id="UP001446871"/>
    </source>
</evidence>
<dbReference type="PANTHER" id="PTHR11552:SF78">
    <property type="entry name" value="GLUCOSE-METHANOL-CHOLINE OXIDOREDUCTASE N-TERMINAL DOMAIN-CONTAINING PROTEIN"/>
    <property type="match status" value="1"/>
</dbReference>
<comment type="similarity">
    <text evidence="1">Belongs to the GMC oxidoreductase family.</text>
</comment>
<gene>
    <name evidence="3" type="ORF">PG996_014437</name>
</gene>
<dbReference type="Pfam" id="PF05199">
    <property type="entry name" value="GMC_oxred_C"/>
    <property type="match status" value="1"/>
</dbReference>
<feature type="domain" description="Glucose-methanol-choline oxidoreductase N-terminal" evidence="2">
    <location>
        <begin position="279"/>
        <end position="293"/>
    </location>
</feature>
<dbReference type="InterPro" id="IPR036188">
    <property type="entry name" value="FAD/NAD-bd_sf"/>
</dbReference>
<dbReference type="SUPFAM" id="SSF51905">
    <property type="entry name" value="FAD/NAD(P)-binding domain"/>
    <property type="match status" value="1"/>
</dbReference>
<dbReference type="Pfam" id="PF00732">
    <property type="entry name" value="GMC_oxred_N"/>
    <property type="match status" value="1"/>
</dbReference>
<dbReference type="PANTHER" id="PTHR11552">
    <property type="entry name" value="GLUCOSE-METHANOL-CHOLINE GMC OXIDOREDUCTASE"/>
    <property type="match status" value="1"/>
</dbReference>
<sequence>MTQTEGNPEQADVIFAGGGTAACVAAARLAEAAPHLRIVVIEGGKTNLDDPTVTHPALFMAHLMPDSSTALFYRSEPSQDVGGRHVVVPAGGMLGGGSSINLSMYTRAQAADYDAWNTPGWTAADMIPLCNKTETYVPWRSGSGPSKHGMSGPVQISDGGFRSKSERDILDTVTKLGMKEVDDINDFETIGGFSRIPRYVSPQGKRQDAAHCYIHPLLEETSGRKHNLQLLLGSRVTRVIFDESQTPPRAIGVQYCRDSRQDGSLGTLLATRLVVVSAGALGSPQILERSGVGGKQVLESVGIPLVSDLPGVGENYQDHHLVTSSYKTSLPPEETLDSFASRRKDIAAAIAGKDPQLGWNTIDVAGKLRPDDAEAEQLGPAFYEAWQRDWKPNPGKPMIIMNFINTYVGNPGDVPADQQHVTIGSISLHPYSRGSIHVTDTDQGYKFDTGFLRREIDVKKQVWGYKRARMIARNLPFFAGEVAAAHPQYPDGSDAAVISTRAAGEYQAEIVYSGEDDAALETWIRKTVGSTWHSLGTCAMRPREEGGVVDPRLNVYGTQALKVADLSIAPGNIGANVGNTAFAIGEKAAAIILEDLMGTQVNKMA</sequence>
<comment type="caution">
    <text evidence="3">The sequence shown here is derived from an EMBL/GenBank/DDBJ whole genome shotgun (WGS) entry which is preliminary data.</text>
</comment>
<reference evidence="3 4" key="1">
    <citation type="submission" date="2023-01" db="EMBL/GenBank/DDBJ databases">
        <title>Analysis of 21 Apiospora genomes using comparative genomics revels a genus with tremendous synthesis potential of carbohydrate active enzymes and secondary metabolites.</title>
        <authorList>
            <person name="Sorensen T."/>
        </authorList>
    </citation>
    <scope>NUCLEOTIDE SEQUENCE [LARGE SCALE GENOMIC DNA]</scope>
    <source>
        <strain evidence="3 4">CBS 83171</strain>
    </source>
</reference>
<dbReference type="SUPFAM" id="SSF54373">
    <property type="entry name" value="FAD-linked reductases, C-terminal domain"/>
    <property type="match status" value="1"/>
</dbReference>
<dbReference type="InterPro" id="IPR012132">
    <property type="entry name" value="GMC_OxRdtase"/>
</dbReference>
<dbReference type="Gene3D" id="3.50.50.60">
    <property type="entry name" value="FAD/NAD(P)-binding domain"/>
    <property type="match status" value="1"/>
</dbReference>
<evidence type="ECO:0000256" key="1">
    <source>
        <dbReference type="ARBA" id="ARBA00010790"/>
    </source>
</evidence>
<proteinExistence type="inferred from homology"/>
<evidence type="ECO:0000259" key="2">
    <source>
        <dbReference type="PROSITE" id="PS00624"/>
    </source>
</evidence>
<dbReference type="InterPro" id="IPR000172">
    <property type="entry name" value="GMC_OxRdtase_N"/>
</dbReference>